<reference evidence="1 2" key="1">
    <citation type="submission" date="2017-11" db="EMBL/GenBank/DDBJ databases">
        <title>Population delineation of vibrios coincides with oyster pathogenicity.</title>
        <authorList>
            <person name="Bruto M."/>
            <person name="Labreuche Y."/>
            <person name="James A."/>
            <person name="Piel D."/>
            <person name="Chenivesse S."/>
            <person name="Petton B."/>
            <person name="Polz M.F."/>
            <person name="Le Roux F."/>
        </authorList>
    </citation>
    <scope>NUCLEOTIDE SEQUENCE [LARGE SCALE GENOMIC DNA]</scope>
    <source>
        <strain evidence="1 2">FF_144</strain>
    </source>
</reference>
<dbReference type="AlphaFoldDB" id="A0A2T5EPH5"/>
<proteinExistence type="predicted"/>
<comment type="caution">
    <text evidence="1">The sequence shown here is derived from an EMBL/GenBank/DDBJ whole genome shotgun (WGS) entry which is preliminary data.</text>
</comment>
<sequence length="89" mass="10123">MTVSDPIHLPCPDMLGMVDPKPELRERSIHLIEQLREKHGLSKRSKRKARPMKMQTCLVSTCPDITCLFATIGVNDCTFDFHCVPLSEQ</sequence>
<organism evidence="1 2">
    <name type="scientific">Vibrio splendidus</name>
    <dbReference type="NCBI Taxonomy" id="29497"/>
    <lineage>
        <taxon>Bacteria</taxon>
        <taxon>Pseudomonadati</taxon>
        <taxon>Pseudomonadota</taxon>
        <taxon>Gammaproteobacteria</taxon>
        <taxon>Vibrionales</taxon>
        <taxon>Vibrionaceae</taxon>
        <taxon>Vibrio</taxon>
    </lineage>
</organism>
<evidence type="ECO:0000313" key="1">
    <source>
        <dbReference type="EMBL" id="PTP23525.1"/>
    </source>
</evidence>
<dbReference type="EMBL" id="PIFK01000070">
    <property type="protein sequence ID" value="PTP23525.1"/>
    <property type="molecule type" value="Genomic_DNA"/>
</dbReference>
<accession>A0A2T5EPH5</accession>
<name>A0A2T5EPH5_VIBSP</name>
<protein>
    <submittedName>
        <fullName evidence="1">Uncharacterized protein</fullName>
    </submittedName>
</protein>
<dbReference type="Proteomes" id="UP000244197">
    <property type="component" value="Unassembled WGS sequence"/>
</dbReference>
<gene>
    <name evidence="1" type="ORF">CWO07_22835</name>
</gene>
<evidence type="ECO:0000313" key="2">
    <source>
        <dbReference type="Proteomes" id="UP000244197"/>
    </source>
</evidence>
<dbReference type="RefSeq" id="WP_108188298.1">
    <property type="nucleotide sequence ID" value="NZ_PIFK01000070.1"/>
</dbReference>